<reference evidence="2" key="2">
    <citation type="journal article" date="2018" name="Syst. Appl. Microbiol.">
        <title>A new symbiotic nanoarchaeote (Candidatus Nanoclepta minutus) and its host (Zestosphaera tikiterensis gen. nov., sp. nov.) from a New Zealand hot spring.</title>
        <authorList>
            <person name="St John E."/>
            <person name="Liu Y."/>
            <person name="Podar M."/>
            <person name="Stott M.B."/>
            <person name="Meneghin J."/>
            <person name="Chen Z."/>
            <person name="Lagutin K."/>
            <person name="Mitchell K."/>
            <person name="Reysenbach A.L."/>
        </authorList>
    </citation>
    <scope>NUCLEOTIDE SEQUENCE [LARGE SCALE GENOMIC DNA]</scope>
    <source>
        <strain evidence="2">NZ3</strain>
    </source>
</reference>
<name>A0A2R7Y7X4_9CREN</name>
<dbReference type="Proteomes" id="UP000244093">
    <property type="component" value="Unassembled WGS sequence"/>
</dbReference>
<proteinExistence type="predicted"/>
<evidence type="ECO:0000256" key="1">
    <source>
        <dbReference type="SAM" id="Phobius"/>
    </source>
</evidence>
<evidence type="ECO:0000313" key="2">
    <source>
        <dbReference type="EMBL" id="PUA33419.1"/>
    </source>
</evidence>
<sequence length="92" mass="10878">MGYLHLSSTFRRPQNFMWEALCVLYIYALIDLLEVYLPHTLNIITIKTLEETTYKLSIPALKGEAFSCKKRWMLMIGSFLTFNYAYRSHPSY</sequence>
<protein>
    <submittedName>
        <fullName evidence="2">Uncharacterized protein</fullName>
    </submittedName>
</protein>
<comment type="caution">
    <text evidence="2">The sequence shown here is derived from an EMBL/GenBank/DDBJ whole genome shotgun (WGS) entry which is preliminary data.</text>
</comment>
<keyword evidence="1" id="KW-0812">Transmembrane</keyword>
<dbReference type="AlphaFoldDB" id="A0A2R7Y7X4"/>
<dbReference type="EMBL" id="NBVN01000002">
    <property type="protein sequence ID" value="PUA33419.1"/>
    <property type="molecule type" value="Genomic_DNA"/>
</dbReference>
<feature type="transmembrane region" description="Helical" evidence="1">
    <location>
        <begin position="16"/>
        <end position="37"/>
    </location>
</feature>
<organism evidence="2 3">
    <name type="scientific">Zestosphaera tikiterensis</name>
    <dbReference type="NCBI Taxonomy" id="1973259"/>
    <lineage>
        <taxon>Archaea</taxon>
        <taxon>Thermoproteota</taxon>
        <taxon>Thermoprotei</taxon>
        <taxon>Desulfurococcales</taxon>
        <taxon>Desulfurococcaceae</taxon>
        <taxon>Zestosphaera</taxon>
    </lineage>
</organism>
<keyword evidence="1" id="KW-0472">Membrane</keyword>
<reference evidence="2" key="1">
    <citation type="submission" date="2017-04" db="EMBL/GenBank/DDBJ databases">
        <authorList>
            <person name="Afonso C.L."/>
            <person name="Miller P.J."/>
            <person name="Scott M.A."/>
            <person name="Spackman E."/>
            <person name="Goraichik I."/>
            <person name="Dimitrov K.M."/>
            <person name="Suarez D.L."/>
            <person name="Swayne D.E."/>
        </authorList>
    </citation>
    <scope>NUCLEOTIDE SEQUENCE</scope>
    <source>
        <strain evidence="2">NZ3</strain>
    </source>
</reference>
<evidence type="ECO:0000313" key="3">
    <source>
        <dbReference type="Proteomes" id="UP000244093"/>
    </source>
</evidence>
<gene>
    <name evidence="2" type="ORF">B7O98_03070</name>
</gene>
<accession>A0A2R7Y7X4</accession>
<keyword evidence="1" id="KW-1133">Transmembrane helix</keyword>